<dbReference type="EMBL" id="ABJB010109147">
    <property type="status" value="NOT_ANNOTATED_CDS"/>
    <property type="molecule type" value="Genomic_DNA"/>
</dbReference>
<dbReference type="AlphaFoldDB" id="B7PYA0"/>
<dbReference type="Gene3D" id="3.40.50.1820">
    <property type="entry name" value="alpha/beta hydrolase"/>
    <property type="match status" value="1"/>
</dbReference>
<dbReference type="GO" id="GO:0019695">
    <property type="term" value="P:choline metabolic process"/>
    <property type="evidence" value="ECO:0000318"/>
    <property type="project" value="GO_Central"/>
</dbReference>
<keyword evidence="4" id="KW-0325">Glycoprotein</keyword>
<feature type="region of interest" description="Disordered" evidence="6">
    <location>
        <begin position="587"/>
        <end position="619"/>
    </location>
</feature>
<dbReference type="VEuPathDB" id="VectorBase:ISCP_031798"/>
<sequence>MATETKPYVFILSIGVCCLLPSLNSSSDGPVVHTNLGAILGKQLTVSGKYVDAFYGIPYAVPPVRELRFKNPVPVSPWKGIFSATKKPLPCWQFDLRYTSKITMDYLNRSISSEDCLYLNVWRPASLCSESGRCDARLPVIVFLYGGAFQWGDSSLVLNNPENFVALSDVIYVTFNYRLGIFGFLSSGTKDLPGNMGLWDQNLALKWVQSHIGSFGGNRDDVTLWGFSAGAISAGLHAISPQSRDLFHRLILQSSTPLSLIIGITLTGTGKFLKVAGSLGCFEGAQDWSKNLSGIIRCLQNVDAQDVYRTLKNGDPIDQLFSPLYNDEFLPDDIFLADTWKSLRTKEIFLGSNPDEGSLFLDSLKFQMPQLLNVVTFDIRLSASVVISTLLGVPMGMAKEIVQAYFGDNHVEHDEASINAIVVKIFGDVTVDCPTNLFAEVAAEQGISVYRYIFSHRPSYSLWPKSYGITHMDDLPFTLGFLTLLNDTSTYTPPIGKGARSVLKAINFTSDEVLFMKELTGTWTTFVKTGKPSIPSSKVDWPKYNAKTPECIFLQPHNYTQGLAPRRHVCELWRPILLKKKPVAPEASATTPKWTSKPTRKEESIHNKGSSGSSGVLPSASTSSSFIFIAATLIILSNNL</sequence>
<dbReference type="EnsemblMetazoa" id="ISCW020833-RA">
    <property type="protein sequence ID" value="ISCW020833-PA"/>
    <property type="gene ID" value="ISCW020833"/>
</dbReference>
<dbReference type="PaxDb" id="6945-B7PYA0"/>
<dbReference type="PANTHER" id="PTHR43918:SF4">
    <property type="entry name" value="CARBOXYLIC ESTER HYDROLASE"/>
    <property type="match status" value="1"/>
</dbReference>
<keyword evidence="2" id="KW-0719">Serine esterase</keyword>
<feature type="compositionally biased region" description="Polar residues" evidence="6">
    <location>
        <begin position="588"/>
        <end position="597"/>
    </location>
</feature>
<reference evidence="9" key="2">
    <citation type="submission" date="2020-05" db="UniProtKB">
        <authorList>
            <consortium name="EnsemblMetazoa"/>
        </authorList>
    </citation>
    <scope>IDENTIFICATION</scope>
    <source>
        <strain evidence="9">wikel</strain>
    </source>
</reference>
<evidence type="ECO:0000313" key="10">
    <source>
        <dbReference type="Proteomes" id="UP000001555"/>
    </source>
</evidence>
<dbReference type="GO" id="GO:0006581">
    <property type="term" value="P:acetylcholine catabolic process"/>
    <property type="evidence" value="ECO:0000318"/>
    <property type="project" value="GO_Central"/>
</dbReference>
<dbReference type="HOGENOM" id="CLU_006586_13_0_1"/>
<dbReference type="Pfam" id="PF00135">
    <property type="entry name" value="COesterase"/>
    <property type="match status" value="1"/>
</dbReference>
<dbReference type="ESTHER" id="ixosc-b7pya0">
    <property type="family name" value="Cholinesterase-like"/>
</dbReference>
<dbReference type="EMBL" id="DS818569">
    <property type="protein sequence ID" value="EEC11572.1"/>
    <property type="molecule type" value="Genomic_DNA"/>
</dbReference>
<dbReference type="VEuPathDB" id="VectorBase:ISCW020833"/>
<dbReference type="STRING" id="6945.B7PYA0"/>
<keyword evidence="10" id="KW-1185">Reference proteome</keyword>
<reference evidence="8 10" key="1">
    <citation type="submission" date="2008-03" db="EMBL/GenBank/DDBJ databases">
        <title>Annotation of Ixodes scapularis.</title>
        <authorList>
            <consortium name="Ixodes scapularis Genome Project Consortium"/>
            <person name="Caler E."/>
            <person name="Hannick L.I."/>
            <person name="Bidwell S."/>
            <person name="Joardar V."/>
            <person name="Thiagarajan M."/>
            <person name="Amedeo P."/>
            <person name="Galinsky K.J."/>
            <person name="Schobel S."/>
            <person name="Inman J."/>
            <person name="Hostetler J."/>
            <person name="Miller J."/>
            <person name="Hammond M."/>
            <person name="Megy K."/>
            <person name="Lawson D."/>
            <person name="Kodira C."/>
            <person name="Sutton G."/>
            <person name="Meyer J."/>
            <person name="Hill C.A."/>
            <person name="Birren B."/>
            <person name="Nene V."/>
            <person name="Collins F."/>
            <person name="Alarcon-Chaidez F."/>
            <person name="Wikel S."/>
            <person name="Strausberg R."/>
        </authorList>
    </citation>
    <scope>NUCLEOTIDE SEQUENCE [LARGE SCALE GENOMIC DNA]</scope>
    <source>
        <strain evidence="10">Wikel</strain>
        <strain evidence="8">Wikel colony</strain>
    </source>
</reference>
<dbReference type="InParanoid" id="B7PYA0"/>
<evidence type="ECO:0000313" key="8">
    <source>
        <dbReference type="EMBL" id="EEC11572.1"/>
    </source>
</evidence>
<dbReference type="OrthoDB" id="6512235at2759"/>
<dbReference type="EMBL" id="ABJB011051032">
    <property type="status" value="NOT_ANNOTATED_CDS"/>
    <property type="molecule type" value="Genomic_DNA"/>
</dbReference>
<dbReference type="GO" id="GO:0005615">
    <property type="term" value="C:extracellular space"/>
    <property type="evidence" value="ECO:0000318"/>
    <property type="project" value="GO_Central"/>
</dbReference>
<keyword evidence="5" id="KW-0732">Signal</keyword>
<comment type="similarity">
    <text evidence="1 5">Belongs to the type-B carboxylesterase/lipase family.</text>
</comment>
<feature type="compositionally biased region" description="Low complexity" evidence="6">
    <location>
        <begin position="609"/>
        <end position="619"/>
    </location>
</feature>
<dbReference type="GO" id="GO:0005886">
    <property type="term" value="C:plasma membrane"/>
    <property type="evidence" value="ECO:0000318"/>
    <property type="project" value="GO_Central"/>
</dbReference>
<evidence type="ECO:0000256" key="3">
    <source>
        <dbReference type="ARBA" id="ARBA00022801"/>
    </source>
</evidence>
<accession>B7PYA0</accession>
<dbReference type="PROSITE" id="PS00941">
    <property type="entry name" value="CARBOXYLESTERASE_B_2"/>
    <property type="match status" value="1"/>
</dbReference>
<dbReference type="VEuPathDB" id="VectorBase:ISCI020833"/>
<dbReference type="Proteomes" id="UP000001555">
    <property type="component" value="Unassembled WGS sequence"/>
</dbReference>
<dbReference type="PANTHER" id="PTHR43918">
    <property type="entry name" value="ACETYLCHOLINESTERASE"/>
    <property type="match status" value="1"/>
</dbReference>
<protein>
    <recommendedName>
        <fullName evidence="5">Carboxylic ester hydrolase</fullName>
        <ecNumber evidence="5">3.1.1.-</ecNumber>
    </recommendedName>
</protein>
<proteinExistence type="inferred from homology"/>
<organism>
    <name type="scientific">Ixodes scapularis</name>
    <name type="common">Black-legged tick</name>
    <name type="synonym">Deer tick</name>
    <dbReference type="NCBI Taxonomy" id="6945"/>
    <lineage>
        <taxon>Eukaryota</taxon>
        <taxon>Metazoa</taxon>
        <taxon>Ecdysozoa</taxon>
        <taxon>Arthropoda</taxon>
        <taxon>Chelicerata</taxon>
        <taxon>Arachnida</taxon>
        <taxon>Acari</taxon>
        <taxon>Parasitiformes</taxon>
        <taxon>Ixodida</taxon>
        <taxon>Ixodoidea</taxon>
        <taxon>Ixodidae</taxon>
        <taxon>Ixodinae</taxon>
        <taxon>Ixodes</taxon>
    </lineage>
</organism>
<evidence type="ECO:0000256" key="2">
    <source>
        <dbReference type="ARBA" id="ARBA00022487"/>
    </source>
</evidence>
<evidence type="ECO:0000256" key="6">
    <source>
        <dbReference type="SAM" id="MobiDB-lite"/>
    </source>
</evidence>
<evidence type="ECO:0000313" key="9">
    <source>
        <dbReference type="EnsemblMetazoa" id="ISCW020833-PA"/>
    </source>
</evidence>
<dbReference type="InterPro" id="IPR019819">
    <property type="entry name" value="Carboxylesterase_B_CS"/>
</dbReference>
<name>B7PYA0_IXOSC</name>
<dbReference type="InterPro" id="IPR050654">
    <property type="entry name" value="AChE-related_enzymes"/>
</dbReference>
<feature type="domain" description="Carboxylesterase type B" evidence="7">
    <location>
        <begin position="29"/>
        <end position="573"/>
    </location>
</feature>
<evidence type="ECO:0000256" key="4">
    <source>
        <dbReference type="ARBA" id="ARBA00023180"/>
    </source>
</evidence>
<evidence type="ECO:0000259" key="7">
    <source>
        <dbReference type="Pfam" id="PF00135"/>
    </source>
</evidence>
<dbReference type="SUPFAM" id="SSF53474">
    <property type="entry name" value="alpha/beta-Hydrolases"/>
    <property type="match status" value="1"/>
</dbReference>
<evidence type="ECO:0000256" key="1">
    <source>
        <dbReference type="ARBA" id="ARBA00005964"/>
    </source>
</evidence>
<dbReference type="InterPro" id="IPR019826">
    <property type="entry name" value="Carboxylesterase_B_AS"/>
</dbReference>
<dbReference type="InterPro" id="IPR002018">
    <property type="entry name" value="CarbesteraseB"/>
</dbReference>
<keyword evidence="3 5" id="KW-0378">Hydrolase</keyword>
<dbReference type="GO" id="GO:0003990">
    <property type="term" value="F:acetylcholinesterase activity"/>
    <property type="evidence" value="ECO:0000318"/>
    <property type="project" value="GO_Central"/>
</dbReference>
<dbReference type="PROSITE" id="PS00122">
    <property type="entry name" value="CARBOXYLESTERASE_B_1"/>
    <property type="match status" value="1"/>
</dbReference>
<dbReference type="EC" id="3.1.1.-" evidence="5"/>
<feature type="chain" id="PRO_5010753485" description="Carboxylic ester hydrolase" evidence="5">
    <location>
        <begin position="27"/>
        <end position="640"/>
    </location>
</feature>
<evidence type="ECO:0000256" key="5">
    <source>
        <dbReference type="RuleBase" id="RU361235"/>
    </source>
</evidence>
<feature type="signal peptide" evidence="5">
    <location>
        <begin position="1"/>
        <end position="26"/>
    </location>
</feature>
<dbReference type="InterPro" id="IPR029058">
    <property type="entry name" value="AB_hydrolase_fold"/>
</dbReference>
<gene>
    <name evidence="8" type="ORF">IscW_ISCW020833</name>
</gene>